<sequence length="230" mass="26004">MYSEGVQYSKGLSQILNGINNKKTAKYISNLQREIAEMQFNYNKNKIFESTETNIRGTLKQYASTKENLYEQRQNIKMNLNFKSEMKGVEKENNSYMLDSSKKLDTEFSENLRNILENQKTDIINISKKGTEDIDQLQGSYNNSISNINQTEIQAKQQAEQMVINGTMDIIEAMASAYATGGAGGTSPTVITESKGFFNNKMNFGKPYKFSRGYDKGNTLFSNLKLNGGF</sequence>
<evidence type="ECO:0000313" key="1">
    <source>
        <dbReference type="EMBL" id="DAG03335.1"/>
    </source>
</evidence>
<dbReference type="EMBL" id="BK016227">
    <property type="protein sequence ID" value="DAG03335.1"/>
    <property type="molecule type" value="Genomic_DNA"/>
</dbReference>
<proteinExistence type="predicted"/>
<organism evidence="1">
    <name type="scientific">Siphoviridae sp. ct6rT12</name>
    <dbReference type="NCBI Taxonomy" id="2825346"/>
    <lineage>
        <taxon>Viruses</taxon>
        <taxon>Duplodnaviria</taxon>
        <taxon>Heunggongvirae</taxon>
        <taxon>Uroviricota</taxon>
        <taxon>Caudoviricetes</taxon>
    </lineage>
</organism>
<name>A0A8S5V9Q2_9CAUD</name>
<accession>A0A8S5V9Q2</accession>
<reference evidence="1" key="1">
    <citation type="journal article" date="2021" name="Proc. Natl. Acad. Sci. U.S.A.">
        <title>A Catalog of Tens of Thousands of Viruses from Human Metagenomes Reveals Hidden Associations with Chronic Diseases.</title>
        <authorList>
            <person name="Tisza M.J."/>
            <person name="Buck C.B."/>
        </authorList>
    </citation>
    <scope>NUCLEOTIDE SEQUENCE</scope>
    <source>
        <strain evidence="1">Ct6rT12</strain>
    </source>
</reference>
<protein>
    <submittedName>
        <fullName evidence="1">Uncharacterized protein</fullName>
    </submittedName>
</protein>